<evidence type="ECO:0000256" key="1">
    <source>
        <dbReference type="ARBA" id="ARBA00005254"/>
    </source>
</evidence>
<protein>
    <recommendedName>
        <fullName evidence="2">MaoC-like domain-containing protein</fullName>
    </recommendedName>
</protein>
<proteinExistence type="inferred from homology"/>
<sequence length="138" mass="14152">MSRAPIVLSDGQDIGSRSIGPITQTDIVRFAGAGGDFNPLHHDADYARKAGLPGVISMGQMQAGMLAAWVADLVHVENVLSFSVRFASPLAIGETLDLAGTVAAVDAATGTATLELRAEVSGRVVISGKARVRISPAG</sequence>
<evidence type="ECO:0000313" key="3">
    <source>
        <dbReference type="EMBL" id="GAB93583.1"/>
    </source>
</evidence>
<dbReference type="Proteomes" id="UP000008363">
    <property type="component" value="Unassembled WGS sequence"/>
</dbReference>
<organism evidence="3 4">
    <name type="scientific">Gordonia rhizosphera NBRC 16068</name>
    <dbReference type="NCBI Taxonomy" id="1108045"/>
    <lineage>
        <taxon>Bacteria</taxon>
        <taxon>Bacillati</taxon>
        <taxon>Actinomycetota</taxon>
        <taxon>Actinomycetes</taxon>
        <taxon>Mycobacteriales</taxon>
        <taxon>Gordoniaceae</taxon>
        <taxon>Gordonia</taxon>
    </lineage>
</organism>
<dbReference type="eggNOG" id="COG2030">
    <property type="taxonomic scope" value="Bacteria"/>
</dbReference>
<dbReference type="RefSeq" id="WP_006338951.1">
    <property type="nucleotide sequence ID" value="NZ_BAHC01000232.1"/>
</dbReference>
<reference evidence="3 4" key="1">
    <citation type="submission" date="2012-08" db="EMBL/GenBank/DDBJ databases">
        <title>Whole genome shotgun sequence of Gordonia rhizosphera NBRC 16068.</title>
        <authorList>
            <person name="Takarada H."/>
            <person name="Isaki S."/>
            <person name="Hosoyama A."/>
            <person name="Tsuchikane K."/>
            <person name="Katsumata H."/>
            <person name="Baba S."/>
            <person name="Ohji S."/>
            <person name="Yamazaki S."/>
            <person name="Fujita N."/>
        </authorList>
    </citation>
    <scope>NUCLEOTIDE SEQUENCE [LARGE SCALE GENOMIC DNA]</scope>
    <source>
        <strain evidence="3 4">NBRC 16068</strain>
    </source>
</reference>
<evidence type="ECO:0000313" key="4">
    <source>
        <dbReference type="Proteomes" id="UP000008363"/>
    </source>
</evidence>
<evidence type="ECO:0000259" key="2">
    <source>
        <dbReference type="Pfam" id="PF01575"/>
    </source>
</evidence>
<dbReference type="Pfam" id="PF01575">
    <property type="entry name" value="MaoC_dehydratas"/>
    <property type="match status" value="1"/>
</dbReference>
<dbReference type="SUPFAM" id="SSF54637">
    <property type="entry name" value="Thioesterase/thiol ester dehydrase-isomerase"/>
    <property type="match status" value="1"/>
</dbReference>
<comment type="similarity">
    <text evidence="1">Belongs to the enoyl-CoA hydratase/isomerase family.</text>
</comment>
<dbReference type="AlphaFoldDB" id="K6VBI4"/>
<dbReference type="EMBL" id="BAHC01000232">
    <property type="protein sequence ID" value="GAB93583.1"/>
    <property type="molecule type" value="Genomic_DNA"/>
</dbReference>
<comment type="caution">
    <text evidence="3">The sequence shown here is derived from an EMBL/GenBank/DDBJ whole genome shotgun (WGS) entry which is preliminary data.</text>
</comment>
<dbReference type="Gene3D" id="3.10.129.10">
    <property type="entry name" value="Hotdog Thioesterase"/>
    <property type="match status" value="1"/>
</dbReference>
<dbReference type="OrthoDB" id="9800237at2"/>
<name>K6VBI4_9ACTN</name>
<dbReference type="STRING" id="1108045.GORHZ_232_00020"/>
<dbReference type="InterPro" id="IPR029069">
    <property type="entry name" value="HotDog_dom_sf"/>
</dbReference>
<dbReference type="PANTHER" id="PTHR43841:SF3">
    <property type="entry name" value="(3R)-HYDROXYACYL-ACP DEHYDRATASE SUBUNIT HADB"/>
    <property type="match status" value="1"/>
</dbReference>
<gene>
    <name evidence="3" type="ORF">GORHZ_232_00020</name>
</gene>
<dbReference type="PANTHER" id="PTHR43841">
    <property type="entry name" value="3-HYDROXYACYL-THIOESTER DEHYDRATASE HTDX-RELATED"/>
    <property type="match status" value="1"/>
</dbReference>
<accession>K6VBI4</accession>
<feature type="domain" description="MaoC-like" evidence="2">
    <location>
        <begin position="13"/>
        <end position="112"/>
    </location>
</feature>
<dbReference type="InterPro" id="IPR002539">
    <property type="entry name" value="MaoC-like_dom"/>
</dbReference>
<keyword evidence="4" id="KW-1185">Reference proteome</keyword>